<dbReference type="STRING" id="708197.A0A166YW96"/>
<reference evidence="12 13" key="1">
    <citation type="submission" date="2015-06" db="EMBL/GenBank/DDBJ databases">
        <title>Survival trade-offs in plant roots during colonization by closely related pathogenic and mutualistic fungi.</title>
        <authorList>
            <person name="Hacquard S."/>
            <person name="Kracher B."/>
            <person name="Hiruma K."/>
            <person name="Weinman A."/>
            <person name="Muench P."/>
            <person name="Garrido Oter R."/>
            <person name="Ver Loren van Themaat E."/>
            <person name="Dallerey J.-F."/>
            <person name="Damm U."/>
            <person name="Henrissat B."/>
            <person name="Lespinet O."/>
            <person name="Thon M."/>
            <person name="Kemen E."/>
            <person name="McHardy A.C."/>
            <person name="Schulze-Lefert P."/>
            <person name="O'Connell R.J."/>
        </authorList>
    </citation>
    <scope>NUCLEOTIDE SEQUENCE [LARGE SCALE GENOMIC DNA]</scope>
    <source>
        <strain evidence="12 13">0861</strain>
    </source>
</reference>
<comment type="subcellular location">
    <subcellularLocation>
        <location evidence="2 10">Cell membrane</location>
        <topology evidence="2 10">Multi-pass membrane protein</topology>
    </subcellularLocation>
</comment>
<feature type="compositionally biased region" description="Basic and acidic residues" evidence="11">
    <location>
        <begin position="739"/>
        <end position="753"/>
    </location>
</feature>
<dbReference type="Proteomes" id="UP000076552">
    <property type="component" value="Unassembled WGS sequence"/>
</dbReference>
<evidence type="ECO:0000256" key="8">
    <source>
        <dbReference type="ARBA" id="ARBA00023136"/>
    </source>
</evidence>
<evidence type="ECO:0000256" key="3">
    <source>
        <dbReference type="ARBA" id="ARBA00010780"/>
    </source>
</evidence>
<feature type="transmembrane region" description="Helical" evidence="10">
    <location>
        <begin position="426"/>
        <end position="446"/>
    </location>
</feature>
<comment type="caution">
    <text evidence="12">The sequence shown here is derived from an EMBL/GenBank/DDBJ whole genome shotgun (WGS) entry which is preliminary data.</text>
</comment>
<keyword evidence="8 10" id="KW-0472">Membrane</keyword>
<comment type="function">
    <text evidence="1 10">Involved in cell fusion during mating by stabilizing the plasma membrane fusion event.</text>
</comment>
<evidence type="ECO:0000256" key="6">
    <source>
        <dbReference type="ARBA" id="ARBA00022971"/>
    </source>
</evidence>
<keyword evidence="13" id="KW-1185">Reference proteome</keyword>
<keyword evidence="5 10" id="KW-0812">Transmembrane</keyword>
<feature type="transmembrane region" description="Helical" evidence="10">
    <location>
        <begin position="708"/>
        <end position="731"/>
    </location>
</feature>
<dbReference type="PANTHER" id="PTHR31030:SF1">
    <property type="entry name" value="PLASMA MEMBRANE FUSION PROTEIN PRM1"/>
    <property type="match status" value="1"/>
</dbReference>
<dbReference type="GO" id="GO:0005886">
    <property type="term" value="C:plasma membrane"/>
    <property type="evidence" value="ECO:0007669"/>
    <property type="project" value="UniProtKB-SubCell"/>
</dbReference>
<evidence type="ECO:0000256" key="4">
    <source>
        <dbReference type="ARBA" id="ARBA00022475"/>
    </source>
</evidence>
<evidence type="ECO:0000256" key="7">
    <source>
        <dbReference type="ARBA" id="ARBA00022989"/>
    </source>
</evidence>
<keyword evidence="4 10" id="KW-1003">Cell membrane</keyword>
<evidence type="ECO:0000256" key="1">
    <source>
        <dbReference type="ARBA" id="ARBA00002512"/>
    </source>
</evidence>
<evidence type="ECO:0000313" key="13">
    <source>
        <dbReference type="Proteomes" id="UP000076552"/>
    </source>
</evidence>
<name>A0A166YW96_9PEZI</name>
<gene>
    <name evidence="12" type="ORF">CT0861_13131</name>
</gene>
<dbReference type="EMBL" id="LFIV01000003">
    <property type="protein sequence ID" value="KZL78127.1"/>
    <property type="molecule type" value="Genomic_DNA"/>
</dbReference>
<feature type="transmembrane region" description="Helical" evidence="10">
    <location>
        <begin position="501"/>
        <end position="523"/>
    </location>
</feature>
<keyword evidence="6 10" id="KW-0184">Conjugation</keyword>
<feature type="region of interest" description="Disordered" evidence="11">
    <location>
        <begin position="794"/>
        <end position="815"/>
    </location>
</feature>
<sequence>MPFILCDTPGMATFGKMGTIKPSLRGVPLLSDSNIDCLAFSPSELFTSALTSSLSPALKTDRVPPNETAIWAKSRQFPFKAAAKGSFDGCLWHCGVNQMFSSRNRQDEAYPAVPDSLRSDSLEMAELRKTQQARADTAPYITPYLSLRARLSQIWLNRWTILLLLVLLRVILLIASLNDNVDEANQKALSACTKVEDIGSAMASMPHYLSVGVNELSAKGIEKTLDGMVAVVGLLITGVQNLIIFVINMMTSMYTCLITAFIHGGLDVASDVTKKVTDAMNKAVGEISNVIDDKSKSLSDGINKAVDAIENSVLGNVLPDFPKVDFSGPVNDLRDLKIDTSGFVGDLNKLNDDLPTFEEVQNMTAEAISFPFNLLKKTVEDAYKGYKFDRSVFPVAQKQALKFCSTNNNIAEFFDNLRDMIQKARIIFIVVLSILAVLVIAPMAWLEIMRWRRERKHAKIMASNQYDSMDVVYIASRPMTATWGIKIASRFKGKRQILVRWAIAYATSLPALFVLALAIAGFFSCFCQYLLLKAVERQVPALANQVGEFADDVVTSLQDVSKSWADGANGVVLSTQNEINNDMLGYVTNATSAVNDTLNTFTNTMTTGLETVFNGTILINPIKDVVRCTIGLKVEAVQKGLTWVHDHSQVSFPLFANDTFSLGAQESISGDSDLNTFLASPSSVTTDEVTGAVTHVTDVLRRGIIQEALISTGILLIYVIVVLIGVIRALVGMAMPDKGRSEGGLRYTGDDRPAMSPRSPPRSRDNDSRFPQFGSDASAVDDDHYAGFRDEKAVKKTSVQGGRAQPMEGHQRQSSYGHLDTTYFDTDEQEEEGEGFKRYQGLSRLTYCLRFYNGSHFCVLIKSIKRMIFLCARGSITGYQNVYSVYISR</sequence>
<evidence type="ECO:0000256" key="9">
    <source>
        <dbReference type="ARBA" id="ARBA00023180"/>
    </source>
</evidence>
<feature type="region of interest" description="Disordered" evidence="11">
    <location>
        <begin position="739"/>
        <end position="782"/>
    </location>
</feature>
<dbReference type="GO" id="GO:0032220">
    <property type="term" value="P:plasma membrane fusion involved in cytogamy"/>
    <property type="evidence" value="ECO:0007669"/>
    <property type="project" value="TreeGrafter"/>
</dbReference>
<keyword evidence="9" id="KW-0325">Glycoprotein</keyword>
<keyword evidence="7 10" id="KW-1133">Transmembrane helix</keyword>
<dbReference type="PANTHER" id="PTHR31030">
    <property type="entry name" value="PLASMA MEMBRANE FUSION PROTEIN PRM1"/>
    <property type="match status" value="1"/>
</dbReference>
<dbReference type="GO" id="GO:0043332">
    <property type="term" value="C:mating projection tip"/>
    <property type="evidence" value="ECO:0007669"/>
    <property type="project" value="UniProtKB-UniRule"/>
</dbReference>
<evidence type="ECO:0000313" key="12">
    <source>
        <dbReference type="EMBL" id="KZL78127.1"/>
    </source>
</evidence>
<accession>A0A166YW96</accession>
<evidence type="ECO:0000256" key="10">
    <source>
        <dbReference type="RuleBase" id="RU366035"/>
    </source>
</evidence>
<comment type="similarity">
    <text evidence="3 10">Belongs to the PRM1 family.</text>
</comment>
<feature type="transmembrane region" description="Helical" evidence="10">
    <location>
        <begin position="227"/>
        <end position="247"/>
    </location>
</feature>
<feature type="transmembrane region" description="Helical" evidence="10">
    <location>
        <begin position="155"/>
        <end position="177"/>
    </location>
</feature>
<dbReference type="AlphaFoldDB" id="A0A166YW96"/>
<protein>
    <recommendedName>
        <fullName evidence="10">Plasma membrane fusion protein PRM1</fullName>
    </recommendedName>
</protein>
<proteinExistence type="inferred from homology"/>
<dbReference type="InterPro" id="IPR026777">
    <property type="entry name" value="PRM1"/>
</dbReference>
<organism evidence="12 13">
    <name type="scientific">Colletotrichum tofieldiae</name>
    <dbReference type="NCBI Taxonomy" id="708197"/>
    <lineage>
        <taxon>Eukaryota</taxon>
        <taxon>Fungi</taxon>
        <taxon>Dikarya</taxon>
        <taxon>Ascomycota</taxon>
        <taxon>Pezizomycotina</taxon>
        <taxon>Sordariomycetes</taxon>
        <taxon>Hypocreomycetidae</taxon>
        <taxon>Glomerellales</taxon>
        <taxon>Glomerellaceae</taxon>
        <taxon>Colletotrichum</taxon>
        <taxon>Colletotrichum spaethianum species complex</taxon>
    </lineage>
</organism>
<evidence type="ECO:0000256" key="2">
    <source>
        <dbReference type="ARBA" id="ARBA00004651"/>
    </source>
</evidence>
<evidence type="ECO:0000256" key="5">
    <source>
        <dbReference type="ARBA" id="ARBA00022692"/>
    </source>
</evidence>
<evidence type="ECO:0000256" key="11">
    <source>
        <dbReference type="SAM" id="MobiDB-lite"/>
    </source>
</evidence>